<dbReference type="EMBL" id="BMFC01000002">
    <property type="protein sequence ID" value="GGB94960.1"/>
    <property type="molecule type" value="Genomic_DNA"/>
</dbReference>
<evidence type="ECO:0000313" key="2">
    <source>
        <dbReference type="EMBL" id="GGB94960.1"/>
    </source>
</evidence>
<comment type="caution">
    <text evidence="2">The sequence shown here is derived from an EMBL/GenBank/DDBJ whole genome shotgun (WGS) entry which is preliminary data.</text>
</comment>
<keyword evidence="3" id="KW-1185">Reference proteome</keyword>
<feature type="domain" description="SAF" evidence="1">
    <location>
        <begin position="42"/>
        <end position="110"/>
    </location>
</feature>
<organism evidence="2 3">
    <name type="scientific">Marivita lacus</name>
    <dbReference type="NCBI Taxonomy" id="1323742"/>
    <lineage>
        <taxon>Bacteria</taxon>
        <taxon>Pseudomonadati</taxon>
        <taxon>Pseudomonadota</taxon>
        <taxon>Alphaproteobacteria</taxon>
        <taxon>Rhodobacterales</taxon>
        <taxon>Roseobacteraceae</taxon>
        <taxon>Marivita</taxon>
    </lineage>
</organism>
<name>A0ABQ1KBP7_9RHOB</name>
<reference evidence="3" key="1">
    <citation type="journal article" date="2019" name="Int. J. Syst. Evol. Microbiol.">
        <title>The Global Catalogue of Microorganisms (GCM) 10K type strain sequencing project: providing services to taxonomists for standard genome sequencing and annotation.</title>
        <authorList>
            <consortium name="The Broad Institute Genomics Platform"/>
            <consortium name="The Broad Institute Genome Sequencing Center for Infectious Disease"/>
            <person name="Wu L."/>
            <person name="Ma J."/>
        </authorList>
    </citation>
    <scope>NUCLEOTIDE SEQUENCE [LARGE SCALE GENOMIC DNA]</scope>
    <source>
        <strain evidence="3">CGMCC 1.12478</strain>
    </source>
</reference>
<dbReference type="NCBIfam" id="TIGR03177">
    <property type="entry name" value="pilus_cpaB"/>
    <property type="match status" value="1"/>
</dbReference>
<dbReference type="SMART" id="SM00858">
    <property type="entry name" value="SAF"/>
    <property type="match status" value="1"/>
</dbReference>
<protein>
    <submittedName>
        <fullName evidence="2">Flp pilus assembly protein CpaB</fullName>
    </submittedName>
</protein>
<proteinExistence type="predicted"/>
<dbReference type="InterPro" id="IPR031571">
    <property type="entry name" value="RcpC_dom"/>
</dbReference>
<evidence type="ECO:0000313" key="3">
    <source>
        <dbReference type="Proteomes" id="UP000645462"/>
    </source>
</evidence>
<evidence type="ECO:0000259" key="1">
    <source>
        <dbReference type="SMART" id="SM00858"/>
    </source>
</evidence>
<dbReference type="CDD" id="cd11614">
    <property type="entry name" value="SAF_CpaB_FlgA_like"/>
    <property type="match status" value="1"/>
</dbReference>
<dbReference type="Pfam" id="PF08666">
    <property type="entry name" value="SAF"/>
    <property type="match status" value="1"/>
</dbReference>
<dbReference type="Pfam" id="PF16976">
    <property type="entry name" value="RcpC"/>
    <property type="match status" value="1"/>
</dbReference>
<dbReference type="RefSeq" id="WP_188480843.1">
    <property type="nucleotide sequence ID" value="NZ_BMFC01000002.1"/>
</dbReference>
<gene>
    <name evidence="2" type="primary">cpaB2</name>
    <name evidence="2" type="ORF">GCM10011363_09510</name>
</gene>
<sequence>MLRTIILIIALGAAGGAAWIASEKTASAPLAVVAEQLTPEMTSILVAAEDIPRGQQMTASAMKWQQWPSDALASSFIDLKVRPDAVKEFSGQFANRPISAGEPVADWAFTDGPNGFLAATLTPGMRAVAIDVNAQSTAGGFILPNDRVDVLHTMQETRDLQGSETRSRTILRGVRVLAIDQTTEDTDSGTVLGKTATLELTEAQVEYVTAAASTGTLSLALRPLEELPTETMMVVEEPAKTIRVRRGIVLEDFVVN</sequence>
<dbReference type="InterPro" id="IPR017592">
    <property type="entry name" value="Pilus_assmbl_Flp-typ_CpaB"/>
</dbReference>
<dbReference type="InterPro" id="IPR013974">
    <property type="entry name" value="SAF"/>
</dbReference>
<dbReference type="Proteomes" id="UP000645462">
    <property type="component" value="Unassembled WGS sequence"/>
</dbReference>
<accession>A0ABQ1KBP7</accession>